<evidence type="ECO:0000313" key="1">
    <source>
        <dbReference type="Proteomes" id="UP000887565"/>
    </source>
</evidence>
<protein>
    <submittedName>
        <fullName evidence="2">Uncharacterized protein</fullName>
    </submittedName>
</protein>
<organism evidence="1 2">
    <name type="scientific">Romanomermis culicivorax</name>
    <name type="common">Nematode worm</name>
    <dbReference type="NCBI Taxonomy" id="13658"/>
    <lineage>
        <taxon>Eukaryota</taxon>
        <taxon>Metazoa</taxon>
        <taxon>Ecdysozoa</taxon>
        <taxon>Nematoda</taxon>
        <taxon>Enoplea</taxon>
        <taxon>Dorylaimia</taxon>
        <taxon>Mermithida</taxon>
        <taxon>Mermithoidea</taxon>
        <taxon>Mermithidae</taxon>
        <taxon>Romanomermis</taxon>
    </lineage>
</organism>
<name>A0A915ILR3_ROMCU</name>
<accession>A0A915ILR3</accession>
<proteinExistence type="predicted"/>
<dbReference type="Proteomes" id="UP000887565">
    <property type="component" value="Unplaced"/>
</dbReference>
<dbReference type="WBParaSite" id="nRc.2.0.1.t14906-RA">
    <property type="protein sequence ID" value="nRc.2.0.1.t14906-RA"/>
    <property type="gene ID" value="nRc.2.0.1.g14906"/>
</dbReference>
<evidence type="ECO:0000313" key="2">
    <source>
        <dbReference type="WBParaSite" id="nRc.2.0.1.t14906-RA"/>
    </source>
</evidence>
<reference evidence="2" key="1">
    <citation type="submission" date="2022-11" db="UniProtKB">
        <authorList>
            <consortium name="WormBaseParasite"/>
        </authorList>
    </citation>
    <scope>IDENTIFICATION</scope>
</reference>
<dbReference type="AlphaFoldDB" id="A0A915ILR3"/>
<sequence>MLVKDLLDASTNIEKYNKNIDNDSALWPAPLVIHFLDLYVDFPSQLCQQQGAQQKHFWLFKILIQFDPLKALACQLLAPTDNRNEIQHKIHTSHNNLGMLSLNVQC</sequence>
<keyword evidence="1" id="KW-1185">Reference proteome</keyword>